<sequence length="140" mass="14769">MPVWAVVPIVAGVVAKGLQVGLDAWESRDLGDKGFEIVARVAEFNVEDRQSSCFSNVKEGVPQHIVDSCCNGLSGAWVTVSGSPSNGVSIAGLPYDCIPLAPWIDGTGAVPYACGDDCIKYDGLTQDEYNALKSAFESKV</sequence>
<feature type="chain" id="PRO_5040295570" evidence="1">
    <location>
        <begin position="16"/>
        <end position="140"/>
    </location>
</feature>
<evidence type="ECO:0000313" key="2">
    <source>
        <dbReference type="EMBL" id="KAG9252669.1"/>
    </source>
</evidence>
<proteinExistence type="predicted"/>
<comment type="caution">
    <text evidence="2">The sequence shown here is derived from an EMBL/GenBank/DDBJ whole genome shotgun (WGS) entry which is preliminary data.</text>
</comment>
<dbReference type="OrthoDB" id="4161406at2759"/>
<dbReference type="AlphaFoldDB" id="A0A9P7ZIG9"/>
<gene>
    <name evidence="2" type="ORF">F5Z01DRAFT_638169</name>
</gene>
<dbReference type="GeneID" id="70293250"/>
<dbReference type="EMBL" id="MU251261">
    <property type="protein sequence ID" value="KAG9252669.1"/>
    <property type="molecule type" value="Genomic_DNA"/>
</dbReference>
<keyword evidence="3" id="KW-1185">Reference proteome</keyword>
<keyword evidence="1" id="KW-0732">Signal</keyword>
<evidence type="ECO:0000313" key="3">
    <source>
        <dbReference type="Proteomes" id="UP000887229"/>
    </source>
</evidence>
<dbReference type="Proteomes" id="UP000887229">
    <property type="component" value="Unassembled WGS sequence"/>
</dbReference>
<accession>A0A9P7ZIG9</accession>
<feature type="signal peptide" evidence="1">
    <location>
        <begin position="1"/>
        <end position="15"/>
    </location>
</feature>
<protein>
    <submittedName>
        <fullName evidence="2">Uncharacterized protein</fullName>
    </submittedName>
</protein>
<organism evidence="2 3">
    <name type="scientific">Emericellopsis atlantica</name>
    <dbReference type="NCBI Taxonomy" id="2614577"/>
    <lineage>
        <taxon>Eukaryota</taxon>
        <taxon>Fungi</taxon>
        <taxon>Dikarya</taxon>
        <taxon>Ascomycota</taxon>
        <taxon>Pezizomycotina</taxon>
        <taxon>Sordariomycetes</taxon>
        <taxon>Hypocreomycetidae</taxon>
        <taxon>Hypocreales</taxon>
        <taxon>Bionectriaceae</taxon>
        <taxon>Emericellopsis</taxon>
    </lineage>
</organism>
<evidence type="ECO:0000256" key="1">
    <source>
        <dbReference type="SAM" id="SignalP"/>
    </source>
</evidence>
<reference evidence="2" key="1">
    <citation type="journal article" date="2021" name="IMA Fungus">
        <title>Genomic characterization of three marine fungi, including Emericellopsis atlantica sp. nov. with signatures of a generalist lifestyle and marine biomass degradation.</title>
        <authorList>
            <person name="Hagestad O.C."/>
            <person name="Hou L."/>
            <person name="Andersen J.H."/>
            <person name="Hansen E.H."/>
            <person name="Altermark B."/>
            <person name="Li C."/>
            <person name="Kuhnert E."/>
            <person name="Cox R.J."/>
            <person name="Crous P.W."/>
            <person name="Spatafora J.W."/>
            <person name="Lail K."/>
            <person name="Amirebrahimi M."/>
            <person name="Lipzen A."/>
            <person name="Pangilinan J."/>
            <person name="Andreopoulos W."/>
            <person name="Hayes R.D."/>
            <person name="Ng V."/>
            <person name="Grigoriev I.V."/>
            <person name="Jackson S.A."/>
            <person name="Sutton T.D.S."/>
            <person name="Dobson A.D.W."/>
            <person name="Rama T."/>
        </authorList>
    </citation>
    <scope>NUCLEOTIDE SEQUENCE</scope>
    <source>
        <strain evidence="2">TS7</strain>
    </source>
</reference>
<name>A0A9P7ZIG9_9HYPO</name>
<dbReference type="RefSeq" id="XP_046116593.1">
    <property type="nucleotide sequence ID" value="XM_046262347.1"/>
</dbReference>